<evidence type="ECO:0000259" key="1">
    <source>
        <dbReference type="Pfam" id="PF04168"/>
    </source>
</evidence>
<dbReference type="InterPro" id="IPR051680">
    <property type="entry name" value="ATP-dep_Glu-Cys_Ligase-2"/>
</dbReference>
<keyword evidence="3" id="KW-1185">Reference proteome</keyword>
<dbReference type="AlphaFoldDB" id="A0A2A9D067"/>
<dbReference type="Proteomes" id="UP000224915">
    <property type="component" value="Unassembled WGS sequence"/>
</dbReference>
<feature type="domain" description="DUF403" evidence="1">
    <location>
        <begin position="1"/>
        <end position="296"/>
    </location>
</feature>
<organism evidence="2 3">
    <name type="scientific">Serinibacter salmoneus</name>
    <dbReference type="NCBI Taxonomy" id="556530"/>
    <lineage>
        <taxon>Bacteria</taxon>
        <taxon>Bacillati</taxon>
        <taxon>Actinomycetota</taxon>
        <taxon>Actinomycetes</taxon>
        <taxon>Micrococcales</taxon>
        <taxon>Beutenbergiaceae</taxon>
        <taxon>Serinibacter</taxon>
    </lineage>
</organism>
<reference evidence="2 3" key="1">
    <citation type="submission" date="2017-10" db="EMBL/GenBank/DDBJ databases">
        <title>Sequencing the genomes of 1000 actinobacteria strains.</title>
        <authorList>
            <person name="Klenk H.-P."/>
        </authorList>
    </citation>
    <scope>NUCLEOTIDE SEQUENCE [LARGE SCALE GENOMIC DNA]</scope>
    <source>
        <strain evidence="2 3">DSM 21801</strain>
    </source>
</reference>
<dbReference type="InterPro" id="IPR007296">
    <property type="entry name" value="DUF403"/>
</dbReference>
<dbReference type="PANTHER" id="PTHR34595:SF7">
    <property type="entry name" value="SLL1039 PROTEIN"/>
    <property type="match status" value="1"/>
</dbReference>
<gene>
    <name evidence="2" type="ORF">ATL40_1616</name>
</gene>
<evidence type="ECO:0000313" key="2">
    <source>
        <dbReference type="EMBL" id="PFG20033.1"/>
    </source>
</evidence>
<evidence type="ECO:0000313" key="3">
    <source>
        <dbReference type="Proteomes" id="UP000224915"/>
    </source>
</evidence>
<accession>A0A2A9D067</accession>
<sequence length="309" mass="33901">MLSRIAESLFWVGRYIERADDTARILEVHLQLLLEDPWISEDLACRSLLAVMGAPPPPVGSAVTPQDVLSTLAYDRLNPGSIAGALDAARENARRARETISTELWECLNKTRNELPTAITSRTSPDFFSWVQEKSAMATGITDSATARDQVWTFLVLGRSIERADMTARLVATRAVAGSSGPSWTTLLRSCGAHEAFLRAYRGSASDALAAEFLLLDPLFPRSVVFALKQAEDCLVQLGEGNERSSNESAVRILGRVRSGLEFRPVGQLLAHLPDEMEDVQRACSSASDAVRLRYFPTGAHDDWVGERL</sequence>
<proteinExistence type="predicted"/>
<comment type="caution">
    <text evidence="2">The sequence shown here is derived from an EMBL/GenBank/DDBJ whole genome shotgun (WGS) entry which is preliminary data.</text>
</comment>
<dbReference type="EMBL" id="PDJD01000001">
    <property type="protein sequence ID" value="PFG20033.1"/>
    <property type="molecule type" value="Genomic_DNA"/>
</dbReference>
<name>A0A2A9D067_9MICO</name>
<dbReference type="PANTHER" id="PTHR34595">
    <property type="entry name" value="BLR5612 PROTEIN"/>
    <property type="match status" value="1"/>
</dbReference>
<protein>
    <submittedName>
        <fullName evidence="2">Putative alpha-E superfamily protein</fullName>
    </submittedName>
</protein>
<dbReference type="RefSeq" id="WP_098469073.1">
    <property type="nucleotide sequence ID" value="NZ_PDJD01000001.1"/>
</dbReference>
<dbReference type="Pfam" id="PF04168">
    <property type="entry name" value="Alpha-E"/>
    <property type="match status" value="1"/>
</dbReference>
<dbReference type="OrthoDB" id="9803532at2"/>